<dbReference type="PROSITE" id="PS50914">
    <property type="entry name" value="BON"/>
    <property type="match status" value="2"/>
</dbReference>
<dbReference type="SMART" id="SM00749">
    <property type="entry name" value="BON"/>
    <property type="match status" value="2"/>
</dbReference>
<sequence length="210" mass="22462">MKLTVLRPVLLAALAAASLSACAPLVVGGAVVGTALVTTDRRTTGTQVEDTGIETKATYRIGQALGSRTHINAQAYNRVLLLTGEVRNEADKAEAERIAAGVENVTRVVNEIEVGFLSSITSRSNDLVLAGKIKATLIDARDLQTNAFNVVVERGEVYLMGIVTEREAHRATELIRGIPGVKKVVRVLEIISEEELARRVPPKPSATKAQ</sequence>
<dbReference type="Proteomes" id="UP000288587">
    <property type="component" value="Unassembled WGS sequence"/>
</dbReference>
<dbReference type="AlphaFoldDB" id="A0A3S2UFS2"/>
<dbReference type="PANTHER" id="PTHR34606">
    <property type="entry name" value="BON DOMAIN-CONTAINING PROTEIN"/>
    <property type="match status" value="1"/>
</dbReference>
<organism evidence="4 5">
    <name type="scientific">Inhella crocodyli</name>
    <dbReference type="NCBI Taxonomy" id="2499851"/>
    <lineage>
        <taxon>Bacteria</taxon>
        <taxon>Pseudomonadati</taxon>
        <taxon>Pseudomonadota</taxon>
        <taxon>Betaproteobacteria</taxon>
        <taxon>Burkholderiales</taxon>
        <taxon>Sphaerotilaceae</taxon>
        <taxon>Inhella</taxon>
    </lineage>
</organism>
<dbReference type="PANTHER" id="PTHR34606:SF4">
    <property type="entry name" value="OUTER MEMBRANE LIPOPROTEIN DOLP"/>
    <property type="match status" value="1"/>
</dbReference>
<reference evidence="4 5" key="1">
    <citation type="submission" date="2019-01" db="EMBL/GenBank/DDBJ databases">
        <authorList>
            <person name="Chen W.-M."/>
        </authorList>
    </citation>
    <scope>NUCLEOTIDE SEQUENCE [LARGE SCALE GENOMIC DNA]</scope>
    <source>
        <strain evidence="4 5">CCP-18</strain>
    </source>
</reference>
<proteinExistence type="predicted"/>
<name>A0A3S2UFS2_9BURK</name>
<dbReference type="InterPro" id="IPR007055">
    <property type="entry name" value="BON_dom"/>
</dbReference>
<evidence type="ECO:0000256" key="1">
    <source>
        <dbReference type="ARBA" id="ARBA00022729"/>
    </source>
</evidence>
<feature type="chain" id="PRO_5018537320" evidence="2">
    <location>
        <begin position="24"/>
        <end position="210"/>
    </location>
</feature>
<evidence type="ECO:0000313" key="4">
    <source>
        <dbReference type="EMBL" id="RVT84657.1"/>
    </source>
</evidence>
<evidence type="ECO:0000313" key="5">
    <source>
        <dbReference type="Proteomes" id="UP000288587"/>
    </source>
</evidence>
<evidence type="ECO:0000259" key="3">
    <source>
        <dbReference type="PROSITE" id="PS50914"/>
    </source>
</evidence>
<dbReference type="InterPro" id="IPR014004">
    <property type="entry name" value="Transpt-assoc_nodulatn_dom_bac"/>
</dbReference>
<keyword evidence="5" id="KW-1185">Reference proteome</keyword>
<dbReference type="EMBL" id="SACM01000003">
    <property type="protein sequence ID" value="RVT84657.1"/>
    <property type="molecule type" value="Genomic_DNA"/>
</dbReference>
<dbReference type="Gene3D" id="3.30.1340.30">
    <property type="match status" value="1"/>
</dbReference>
<protein>
    <submittedName>
        <fullName evidence="4">BON domain-containing protein</fullName>
    </submittedName>
</protein>
<evidence type="ECO:0000256" key="2">
    <source>
        <dbReference type="SAM" id="SignalP"/>
    </source>
</evidence>
<feature type="domain" description="BON" evidence="3">
    <location>
        <begin position="125"/>
        <end position="192"/>
    </location>
</feature>
<dbReference type="InterPro" id="IPR051686">
    <property type="entry name" value="Lipoprotein_DolP"/>
</dbReference>
<dbReference type="RefSeq" id="WP_127683057.1">
    <property type="nucleotide sequence ID" value="NZ_SACM01000003.1"/>
</dbReference>
<keyword evidence="1 2" id="KW-0732">Signal</keyword>
<dbReference type="PROSITE" id="PS51257">
    <property type="entry name" value="PROKAR_LIPOPROTEIN"/>
    <property type="match status" value="1"/>
</dbReference>
<feature type="signal peptide" evidence="2">
    <location>
        <begin position="1"/>
        <end position="23"/>
    </location>
</feature>
<feature type="domain" description="BON" evidence="3">
    <location>
        <begin position="49"/>
        <end position="116"/>
    </location>
</feature>
<comment type="caution">
    <text evidence="4">The sequence shown here is derived from an EMBL/GenBank/DDBJ whole genome shotgun (WGS) entry which is preliminary data.</text>
</comment>
<gene>
    <name evidence="4" type="ORF">EOD73_10985</name>
</gene>
<dbReference type="Pfam" id="PF04972">
    <property type="entry name" value="BON"/>
    <property type="match status" value="2"/>
</dbReference>
<dbReference type="OrthoDB" id="5294487at2"/>
<accession>A0A3S2UFS2</accession>